<dbReference type="GO" id="GO:0005886">
    <property type="term" value="C:plasma membrane"/>
    <property type="evidence" value="ECO:0007669"/>
    <property type="project" value="UniProtKB-SubCell"/>
</dbReference>
<evidence type="ECO:0000256" key="8">
    <source>
        <dbReference type="SAM" id="Phobius"/>
    </source>
</evidence>
<name>A0A1I3XFM0_9PROT</name>
<evidence type="ECO:0000313" key="9">
    <source>
        <dbReference type="EMBL" id="SFK18357.1"/>
    </source>
</evidence>
<dbReference type="Gene3D" id="1.20.1530.20">
    <property type="match status" value="1"/>
</dbReference>
<feature type="transmembrane region" description="Helical" evidence="8">
    <location>
        <begin position="247"/>
        <end position="268"/>
    </location>
</feature>
<keyword evidence="7 8" id="KW-0472">Membrane</keyword>
<keyword evidence="4" id="KW-1003">Cell membrane</keyword>
<evidence type="ECO:0000256" key="3">
    <source>
        <dbReference type="ARBA" id="ARBA00022448"/>
    </source>
</evidence>
<evidence type="ECO:0000256" key="5">
    <source>
        <dbReference type="ARBA" id="ARBA00022692"/>
    </source>
</evidence>
<keyword evidence="5 8" id="KW-0812">Transmembrane</keyword>
<evidence type="ECO:0000256" key="6">
    <source>
        <dbReference type="ARBA" id="ARBA00022989"/>
    </source>
</evidence>
<evidence type="ECO:0000256" key="7">
    <source>
        <dbReference type="ARBA" id="ARBA00023136"/>
    </source>
</evidence>
<organism evidence="9 10">
    <name type="scientific">Falsiroseomonas stagni DSM 19981</name>
    <dbReference type="NCBI Taxonomy" id="1123062"/>
    <lineage>
        <taxon>Bacteria</taxon>
        <taxon>Pseudomonadati</taxon>
        <taxon>Pseudomonadota</taxon>
        <taxon>Alphaproteobacteria</taxon>
        <taxon>Acetobacterales</taxon>
        <taxon>Roseomonadaceae</taxon>
        <taxon>Falsiroseomonas</taxon>
    </lineage>
</organism>
<keyword evidence="6 8" id="KW-1133">Transmembrane helix</keyword>
<feature type="transmembrane region" description="Helical" evidence="8">
    <location>
        <begin position="189"/>
        <end position="210"/>
    </location>
</feature>
<keyword evidence="10" id="KW-1185">Reference proteome</keyword>
<feature type="transmembrane region" description="Helical" evidence="8">
    <location>
        <begin position="60"/>
        <end position="81"/>
    </location>
</feature>
<dbReference type="InterPro" id="IPR038770">
    <property type="entry name" value="Na+/solute_symporter_sf"/>
</dbReference>
<dbReference type="GO" id="GO:0055085">
    <property type="term" value="P:transmembrane transport"/>
    <property type="evidence" value="ECO:0007669"/>
    <property type="project" value="InterPro"/>
</dbReference>
<dbReference type="AlphaFoldDB" id="A0A1I3XFM0"/>
<dbReference type="InterPro" id="IPR004776">
    <property type="entry name" value="Mem_transp_PIN-like"/>
</dbReference>
<keyword evidence="3" id="KW-0813">Transport</keyword>
<dbReference type="PANTHER" id="PTHR36838">
    <property type="entry name" value="AUXIN EFFLUX CARRIER FAMILY PROTEIN"/>
    <property type="match status" value="1"/>
</dbReference>
<dbReference type="STRING" id="1123062.SAMN02745775_101265"/>
<sequence length="298" mass="31068">MPAVALALLPDLMLLLAGGLLRRTLPGVGWQAIDALNFRLLFPALIFFSALRSPPLMSDLMVMGLGVWAGMLLACGLAWLARSLGPERFLDFAGMWQTAWRFNTALAIVAAQALPPEYRGLMAIAIGLAVPVANILAVLALSRGTGSDLGTTLRQVLTNPFLVASVAGVALSILEMHLPVIAMDAVTKLGQAAVPMALLSIGASVNWRALACMDRFEAALNAIKLLLLPGATLAGAAVLGIGPGPRLTLTIFAALPTASAAHVLASVYGADRERVAKVIAQSTLIGCVTLPLWLLALL</sequence>
<evidence type="ECO:0000313" key="10">
    <source>
        <dbReference type="Proteomes" id="UP000199473"/>
    </source>
</evidence>
<feature type="transmembrane region" description="Helical" evidence="8">
    <location>
        <begin position="161"/>
        <end position="183"/>
    </location>
</feature>
<feature type="transmembrane region" description="Helical" evidence="8">
    <location>
        <begin position="32"/>
        <end position="51"/>
    </location>
</feature>
<feature type="transmembrane region" description="Helical" evidence="8">
    <location>
        <begin position="222"/>
        <end position="241"/>
    </location>
</feature>
<accession>A0A1I3XFM0</accession>
<evidence type="ECO:0000256" key="4">
    <source>
        <dbReference type="ARBA" id="ARBA00022475"/>
    </source>
</evidence>
<feature type="transmembrane region" description="Helical" evidence="8">
    <location>
        <begin position="275"/>
        <end position="296"/>
    </location>
</feature>
<gene>
    <name evidence="9" type="ORF">SAMN02745775_101265</name>
</gene>
<dbReference type="OrthoDB" id="9805563at2"/>
<evidence type="ECO:0000256" key="1">
    <source>
        <dbReference type="ARBA" id="ARBA00004651"/>
    </source>
</evidence>
<dbReference type="Proteomes" id="UP000199473">
    <property type="component" value="Unassembled WGS sequence"/>
</dbReference>
<protein>
    <submittedName>
        <fullName evidence="9">Uncharacterized protein</fullName>
    </submittedName>
</protein>
<reference evidence="9 10" key="1">
    <citation type="submission" date="2016-10" db="EMBL/GenBank/DDBJ databases">
        <authorList>
            <person name="de Groot N.N."/>
        </authorList>
    </citation>
    <scope>NUCLEOTIDE SEQUENCE [LARGE SCALE GENOMIC DNA]</scope>
    <source>
        <strain evidence="9 10">DSM 19981</strain>
    </source>
</reference>
<feature type="transmembrane region" description="Helical" evidence="8">
    <location>
        <begin position="121"/>
        <end position="141"/>
    </location>
</feature>
<dbReference type="PANTHER" id="PTHR36838:SF4">
    <property type="entry name" value="AUXIN EFFLUX CARRIER FAMILY PROTEIN"/>
    <property type="match status" value="1"/>
</dbReference>
<dbReference type="RefSeq" id="WP_092954392.1">
    <property type="nucleotide sequence ID" value="NZ_FOSQ01000001.1"/>
</dbReference>
<comment type="similarity">
    <text evidence="2">Belongs to the auxin efflux carrier (TC 2.A.69) family.</text>
</comment>
<dbReference type="Pfam" id="PF03547">
    <property type="entry name" value="Mem_trans"/>
    <property type="match status" value="1"/>
</dbReference>
<dbReference type="EMBL" id="FOSQ01000001">
    <property type="protein sequence ID" value="SFK18357.1"/>
    <property type="molecule type" value="Genomic_DNA"/>
</dbReference>
<proteinExistence type="inferred from homology"/>
<comment type="subcellular location">
    <subcellularLocation>
        <location evidence="1">Cell membrane</location>
        <topology evidence="1">Multi-pass membrane protein</topology>
    </subcellularLocation>
</comment>
<evidence type="ECO:0000256" key="2">
    <source>
        <dbReference type="ARBA" id="ARBA00010145"/>
    </source>
</evidence>